<reference evidence="8" key="1">
    <citation type="submission" date="2022-08" db="EMBL/GenBank/DDBJ databases">
        <authorList>
            <consortium name="DOE Joint Genome Institute"/>
            <person name="Min B."/>
            <person name="Sierra-Patev S."/>
            <person name="Naranjo-Ortiz M."/>
            <person name="Looney B."/>
            <person name="Konkel Z."/>
            <person name="Slot J.C."/>
            <person name="Sakamoto Y."/>
            <person name="Steenwyk J.L."/>
            <person name="Rokas A."/>
            <person name="Carro J."/>
            <person name="Camarero S."/>
            <person name="Ferreira P."/>
            <person name="Molpeceres G."/>
            <person name="Ruiz-duenas F.J."/>
            <person name="Serrano A."/>
            <person name="Henrissat B."/>
            <person name="Drula E."/>
            <person name="Hughes K.W."/>
            <person name="Mata J.L."/>
            <person name="Ishikawa N.K."/>
            <person name="Vargas-Isla R."/>
            <person name="Ushijima S."/>
            <person name="Smith C.A."/>
            <person name="Ahrendt S."/>
            <person name="Andreopoulos W."/>
            <person name="He G."/>
            <person name="LaButti K."/>
            <person name="Lipzen A."/>
            <person name="Ng V."/>
            <person name="Riley R."/>
            <person name="Sandor L."/>
            <person name="Barry K."/>
            <person name="Martinez A.T."/>
            <person name="Xiao Y."/>
            <person name="Gibbons J.G."/>
            <person name="Terashima K."/>
            <person name="Hibbett D.S."/>
            <person name="Grigoriev I.V."/>
        </authorList>
    </citation>
    <scope>NUCLEOTIDE SEQUENCE</scope>
    <source>
        <strain evidence="8">ET3784</strain>
    </source>
</reference>
<organism evidence="8 9">
    <name type="scientific">Lentinula guzmanii</name>
    <dbReference type="NCBI Taxonomy" id="2804957"/>
    <lineage>
        <taxon>Eukaryota</taxon>
        <taxon>Fungi</taxon>
        <taxon>Dikarya</taxon>
        <taxon>Basidiomycota</taxon>
        <taxon>Agaricomycotina</taxon>
        <taxon>Agaricomycetes</taxon>
        <taxon>Agaricomycetidae</taxon>
        <taxon>Agaricales</taxon>
        <taxon>Marasmiineae</taxon>
        <taxon>Omphalotaceae</taxon>
        <taxon>Lentinula</taxon>
    </lineage>
</organism>
<dbReference type="GO" id="GO:0001664">
    <property type="term" value="F:G protein-coupled receptor binding"/>
    <property type="evidence" value="ECO:0007669"/>
    <property type="project" value="TreeGrafter"/>
</dbReference>
<keyword evidence="4" id="KW-0807">Transducer</keyword>
<dbReference type="GO" id="GO:0007188">
    <property type="term" value="P:adenylate cyclase-modulating G protein-coupled receptor signaling pathway"/>
    <property type="evidence" value="ECO:0007669"/>
    <property type="project" value="TreeGrafter"/>
</dbReference>
<dbReference type="PROSITE" id="PS51882">
    <property type="entry name" value="G_ALPHA"/>
    <property type="match status" value="1"/>
</dbReference>
<evidence type="ECO:0000256" key="5">
    <source>
        <dbReference type="PIRSR" id="PIRSR601019-1"/>
    </source>
</evidence>
<dbReference type="GO" id="GO:0005737">
    <property type="term" value="C:cytoplasm"/>
    <property type="evidence" value="ECO:0007669"/>
    <property type="project" value="TreeGrafter"/>
</dbReference>
<dbReference type="SUPFAM" id="SSF47895">
    <property type="entry name" value="Transducin (alpha subunit), insertion domain"/>
    <property type="match status" value="1"/>
</dbReference>
<dbReference type="GO" id="GO:0046872">
    <property type="term" value="F:metal ion binding"/>
    <property type="evidence" value="ECO:0007669"/>
    <property type="project" value="UniProtKB-KW"/>
</dbReference>
<dbReference type="SUPFAM" id="SSF52540">
    <property type="entry name" value="P-loop containing nucleoside triphosphate hydrolases"/>
    <property type="match status" value="1"/>
</dbReference>
<keyword evidence="3 5" id="KW-0342">GTP-binding</keyword>
<gene>
    <name evidence="8" type="ORF">DFJ43DRAFT_1008006</name>
</gene>
<comment type="caution">
    <text evidence="8">The sequence shown here is derived from an EMBL/GenBank/DDBJ whole genome shotgun (WGS) entry which is preliminary data.</text>
</comment>
<keyword evidence="2 5" id="KW-0547">Nucleotide-binding</keyword>
<dbReference type="PANTHER" id="PTHR10218">
    <property type="entry name" value="GTP-BINDING PROTEIN ALPHA SUBUNIT"/>
    <property type="match status" value="1"/>
</dbReference>
<keyword evidence="6" id="KW-0460">Magnesium</keyword>
<dbReference type="AlphaFoldDB" id="A0AA38JEZ8"/>
<dbReference type="GO" id="GO:0031683">
    <property type="term" value="F:G-protein beta/gamma-subunit complex binding"/>
    <property type="evidence" value="ECO:0007669"/>
    <property type="project" value="InterPro"/>
</dbReference>
<dbReference type="InterPro" id="IPR001019">
    <property type="entry name" value="Gprotein_alpha_su"/>
</dbReference>
<feature type="region of interest" description="Disordered" evidence="7">
    <location>
        <begin position="195"/>
        <end position="218"/>
    </location>
</feature>
<dbReference type="GO" id="GO:0005834">
    <property type="term" value="C:heterotrimeric G-protein complex"/>
    <property type="evidence" value="ECO:0007669"/>
    <property type="project" value="TreeGrafter"/>
</dbReference>
<reference evidence="8" key="2">
    <citation type="journal article" date="2023" name="Proc. Natl. Acad. Sci. U.S.A.">
        <title>A global phylogenomic analysis of the shiitake genus Lentinula.</title>
        <authorList>
            <person name="Sierra-Patev S."/>
            <person name="Min B."/>
            <person name="Naranjo-Ortiz M."/>
            <person name="Looney B."/>
            <person name="Konkel Z."/>
            <person name="Slot J.C."/>
            <person name="Sakamoto Y."/>
            <person name="Steenwyk J.L."/>
            <person name="Rokas A."/>
            <person name="Carro J."/>
            <person name="Camarero S."/>
            <person name="Ferreira P."/>
            <person name="Molpeceres G."/>
            <person name="Ruiz-Duenas F.J."/>
            <person name="Serrano A."/>
            <person name="Henrissat B."/>
            <person name="Drula E."/>
            <person name="Hughes K.W."/>
            <person name="Mata J.L."/>
            <person name="Ishikawa N.K."/>
            <person name="Vargas-Isla R."/>
            <person name="Ushijima S."/>
            <person name="Smith C.A."/>
            <person name="Donoghue J."/>
            <person name="Ahrendt S."/>
            <person name="Andreopoulos W."/>
            <person name="He G."/>
            <person name="LaButti K."/>
            <person name="Lipzen A."/>
            <person name="Ng V."/>
            <person name="Riley R."/>
            <person name="Sandor L."/>
            <person name="Barry K."/>
            <person name="Martinez A.T."/>
            <person name="Xiao Y."/>
            <person name="Gibbons J.G."/>
            <person name="Terashima K."/>
            <person name="Grigoriev I.V."/>
            <person name="Hibbett D."/>
        </authorList>
    </citation>
    <scope>NUCLEOTIDE SEQUENCE</scope>
    <source>
        <strain evidence="8">ET3784</strain>
    </source>
</reference>
<sequence>MIEEADPFIEFLRPPLNETPSERATRKIRESEEKHISDAIDEQIRQEKQMLQKQKELVKVLLLGQSESGKSTTLKNFRLEYARGEWEAEKASWKAVVQLNLIRSITSILDAIQAEIDGEPLSTALELDDLDAPAQPRGSVDMLSVPNEVESNPSTQSALSAEDIQKLQLYRLKLAPLRRVEMDLKLRLGVATEEVTSMDDMPDTQSDPGTDTHSLESPDSRHMLRLRKSRRRRIQGEEIVVRGLRWTEFLTYGRTRSVSGKTRASFELQESAEGGATDVLAGCKEDMKILWMSGTVRNVLKKRKIEMENNAGFFLNDIDRIASLSYLPSDDDVVRSRLRTVGVQEYRIFVDTTNTLNLNARPRREWVLYDVGGSRTMRRAWIPYFQDVNAIIFRALDLPSISCFDEVLLEDPSVNRLNDSVALWKAIITSRLLQNTTMVCFLNKCDILKRKLRSGIQFRNFVREYGNQPNDITPIVKFIKDRFRNIAIKYSITQRTTYIYTTSVTDTKATAVTLKSVRDSIFRENLASAKFV</sequence>
<dbReference type="InterPro" id="IPR011025">
    <property type="entry name" value="GproteinA_insert"/>
</dbReference>
<dbReference type="GO" id="GO:0003924">
    <property type="term" value="F:GTPase activity"/>
    <property type="evidence" value="ECO:0007669"/>
    <property type="project" value="InterPro"/>
</dbReference>
<protein>
    <submittedName>
        <fullName evidence="8">Guanine nucleotide binding protein, alpha subunit</fullName>
    </submittedName>
</protein>
<dbReference type="GO" id="GO:0005525">
    <property type="term" value="F:GTP binding"/>
    <property type="evidence" value="ECO:0007669"/>
    <property type="project" value="UniProtKB-KW"/>
</dbReference>
<evidence type="ECO:0000313" key="9">
    <source>
        <dbReference type="Proteomes" id="UP001176059"/>
    </source>
</evidence>
<evidence type="ECO:0000256" key="3">
    <source>
        <dbReference type="ARBA" id="ARBA00023134"/>
    </source>
</evidence>
<name>A0AA38JEZ8_9AGAR</name>
<dbReference type="Proteomes" id="UP001176059">
    <property type="component" value="Unassembled WGS sequence"/>
</dbReference>
<dbReference type="PRINTS" id="PR00318">
    <property type="entry name" value="GPROTEINA"/>
</dbReference>
<dbReference type="FunFam" id="3.40.50.300:FF:000692">
    <property type="entry name" value="Guanine nucleotide-binding protein subunit alpha"/>
    <property type="match status" value="1"/>
</dbReference>
<feature type="compositionally biased region" description="Polar residues" evidence="7">
    <location>
        <begin position="203"/>
        <end position="212"/>
    </location>
</feature>
<dbReference type="PANTHER" id="PTHR10218:SF360">
    <property type="entry name" value="GUANINE NUCLEOTIDE-BINDING PROTEIN SUBUNIT ALPHA HOMOLOG"/>
    <property type="match status" value="1"/>
</dbReference>
<dbReference type="InterPro" id="IPR027417">
    <property type="entry name" value="P-loop_NTPase"/>
</dbReference>
<evidence type="ECO:0000256" key="7">
    <source>
        <dbReference type="SAM" id="MobiDB-lite"/>
    </source>
</evidence>
<proteinExistence type="predicted"/>
<dbReference type="Gene3D" id="1.10.400.10">
    <property type="entry name" value="GI Alpha 1, domain 2-like"/>
    <property type="match status" value="1"/>
</dbReference>
<evidence type="ECO:0000256" key="4">
    <source>
        <dbReference type="ARBA" id="ARBA00023224"/>
    </source>
</evidence>
<evidence type="ECO:0000313" key="8">
    <source>
        <dbReference type="EMBL" id="KAJ3713972.1"/>
    </source>
</evidence>
<dbReference type="SMART" id="SM00275">
    <property type="entry name" value="G_alpha"/>
    <property type="match status" value="1"/>
</dbReference>
<keyword evidence="1 6" id="KW-0479">Metal-binding</keyword>
<dbReference type="EMBL" id="JANVFO010000095">
    <property type="protein sequence ID" value="KAJ3713972.1"/>
    <property type="molecule type" value="Genomic_DNA"/>
</dbReference>
<dbReference type="Pfam" id="PF00503">
    <property type="entry name" value="G-alpha"/>
    <property type="match status" value="1"/>
</dbReference>
<evidence type="ECO:0000256" key="2">
    <source>
        <dbReference type="ARBA" id="ARBA00022741"/>
    </source>
</evidence>
<evidence type="ECO:0000256" key="6">
    <source>
        <dbReference type="PIRSR" id="PIRSR601019-2"/>
    </source>
</evidence>
<accession>A0AA38JEZ8</accession>
<feature type="binding site" evidence="5">
    <location>
        <begin position="443"/>
        <end position="446"/>
    </location>
    <ligand>
        <name>GTP</name>
        <dbReference type="ChEBI" id="CHEBI:37565"/>
    </ligand>
</feature>
<feature type="binding site" evidence="6">
    <location>
        <position position="340"/>
    </location>
    <ligand>
        <name>Mg(2+)</name>
        <dbReference type="ChEBI" id="CHEBI:18420"/>
    </ligand>
</feature>
<keyword evidence="9" id="KW-1185">Reference proteome</keyword>
<evidence type="ECO:0000256" key="1">
    <source>
        <dbReference type="ARBA" id="ARBA00022723"/>
    </source>
</evidence>
<dbReference type="Gene3D" id="3.40.50.300">
    <property type="entry name" value="P-loop containing nucleotide triphosphate hydrolases"/>
    <property type="match status" value="2"/>
</dbReference>